<comment type="caution">
    <text evidence="2">The sequence shown here is derived from an EMBL/GenBank/DDBJ whole genome shotgun (WGS) entry which is preliminary data.</text>
</comment>
<dbReference type="HOGENOM" id="CLU_3249586_0_0_9"/>
<dbReference type="AlphaFoldDB" id="C0ECN6"/>
<accession>C0ECN6</accession>
<dbReference type="EMBL" id="ACEC01000054">
    <property type="protein sequence ID" value="EEG30770.1"/>
    <property type="molecule type" value="Genomic_DNA"/>
</dbReference>
<reference evidence="2 3" key="2">
    <citation type="submission" date="2009-02" db="EMBL/GenBank/DDBJ databases">
        <title>Draft genome sequence of Clostridium methylpentosum (DSM 5476).</title>
        <authorList>
            <person name="Sudarsanam P."/>
            <person name="Ley R."/>
            <person name="Guruge J."/>
            <person name="Turnbaugh P.J."/>
            <person name="Mahowald M."/>
            <person name="Liep D."/>
            <person name="Gordon J."/>
        </authorList>
    </citation>
    <scope>NUCLEOTIDE SEQUENCE [LARGE SCALE GENOMIC DNA]</scope>
    <source>
        <strain evidence="2 3">DSM 5476</strain>
    </source>
</reference>
<dbReference type="NCBIfam" id="NF033846">
    <property type="entry name" value="Rumino_NPXTG"/>
    <property type="match status" value="1"/>
</dbReference>
<dbReference type="NCBIfam" id="TIGR01167">
    <property type="entry name" value="LPXTG_anchor"/>
    <property type="match status" value="1"/>
</dbReference>
<proteinExistence type="predicted"/>
<gene>
    <name evidence="2" type="ORF">CLOSTMETH_01606</name>
</gene>
<organism evidence="2 3">
    <name type="scientific">[Clostridium] methylpentosum DSM 5476</name>
    <dbReference type="NCBI Taxonomy" id="537013"/>
    <lineage>
        <taxon>Bacteria</taxon>
        <taxon>Bacillati</taxon>
        <taxon>Bacillota</taxon>
        <taxon>Clostridia</taxon>
        <taxon>Eubacteriales</taxon>
        <taxon>Oscillospiraceae</taxon>
        <taxon>Oscillospiraceae incertae sedis</taxon>
    </lineage>
</organism>
<evidence type="ECO:0000256" key="1">
    <source>
        <dbReference type="SAM" id="Phobius"/>
    </source>
</evidence>
<evidence type="ECO:0000313" key="2">
    <source>
        <dbReference type="EMBL" id="EEG30770.1"/>
    </source>
</evidence>
<keyword evidence="1" id="KW-1133">Transmembrane helix</keyword>
<evidence type="ECO:0000313" key="3">
    <source>
        <dbReference type="Proteomes" id="UP000003340"/>
    </source>
</evidence>
<name>C0ECN6_9FIRM</name>
<feature type="transmembrane region" description="Helical" evidence="1">
    <location>
        <begin position="20"/>
        <end position="38"/>
    </location>
</feature>
<keyword evidence="1" id="KW-0472">Membrane</keyword>
<protein>
    <submittedName>
        <fullName evidence="2">Uncharacterized protein</fullName>
    </submittedName>
</protein>
<keyword evidence="3" id="KW-1185">Reference proteome</keyword>
<sequence>MQREQPLTTSLENPKTGEGGAIAVVASITLAGAGLMLSKKRK</sequence>
<dbReference type="Proteomes" id="UP000003340">
    <property type="component" value="Unassembled WGS sequence"/>
</dbReference>
<reference evidence="2 3" key="1">
    <citation type="submission" date="2009-01" db="EMBL/GenBank/DDBJ databases">
        <authorList>
            <person name="Fulton L."/>
            <person name="Clifton S."/>
            <person name="Fulton B."/>
            <person name="Xu J."/>
            <person name="Minx P."/>
            <person name="Pepin K.H."/>
            <person name="Johnson M."/>
            <person name="Bhonagiri V."/>
            <person name="Nash W.E."/>
            <person name="Mardis E.R."/>
            <person name="Wilson R.K."/>
        </authorList>
    </citation>
    <scope>NUCLEOTIDE SEQUENCE [LARGE SCALE GENOMIC DNA]</scope>
    <source>
        <strain evidence="2 3">DSM 5476</strain>
    </source>
</reference>
<keyword evidence="1" id="KW-0812">Transmembrane</keyword>